<evidence type="ECO:0000313" key="2">
    <source>
        <dbReference type="EMBL" id="MBZ6076342.1"/>
    </source>
</evidence>
<dbReference type="PANTHER" id="PTHR42673">
    <property type="entry name" value="MALEYLACETOACETATE ISOMERASE"/>
    <property type="match status" value="1"/>
</dbReference>
<proteinExistence type="predicted"/>
<dbReference type="Pfam" id="PF13410">
    <property type="entry name" value="GST_C_2"/>
    <property type="match status" value="1"/>
</dbReference>
<dbReference type="Proteomes" id="UP000704176">
    <property type="component" value="Unassembled WGS sequence"/>
</dbReference>
<evidence type="ECO:0000259" key="1">
    <source>
        <dbReference type="PROSITE" id="PS50404"/>
    </source>
</evidence>
<dbReference type="SFLD" id="SFLDS00019">
    <property type="entry name" value="Glutathione_Transferase_(cytos"/>
    <property type="match status" value="1"/>
</dbReference>
<dbReference type="PROSITE" id="PS50404">
    <property type="entry name" value="GST_NTER"/>
    <property type="match status" value="1"/>
</dbReference>
<dbReference type="Gene3D" id="3.40.30.10">
    <property type="entry name" value="Glutaredoxin"/>
    <property type="match status" value="1"/>
</dbReference>
<dbReference type="RefSeq" id="WP_224312668.1">
    <property type="nucleotide sequence ID" value="NZ_JAIRBM010000005.1"/>
</dbReference>
<dbReference type="CDD" id="cd03194">
    <property type="entry name" value="GST_C_3"/>
    <property type="match status" value="1"/>
</dbReference>
<accession>A0ABS7VMU9</accession>
<organism evidence="2 3">
    <name type="scientific">Microvirga puerhi</name>
    <dbReference type="NCBI Taxonomy" id="2876078"/>
    <lineage>
        <taxon>Bacteria</taxon>
        <taxon>Pseudomonadati</taxon>
        <taxon>Pseudomonadota</taxon>
        <taxon>Alphaproteobacteria</taxon>
        <taxon>Hyphomicrobiales</taxon>
        <taxon>Methylobacteriaceae</taxon>
        <taxon>Microvirga</taxon>
    </lineage>
</organism>
<gene>
    <name evidence="2" type="ORF">K9B37_08570</name>
</gene>
<dbReference type="SUPFAM" id="SSF52833">
    <property type="entry name" value="Thioredoxin-like"/>
    <property type="match status" value="1"/>
</dbReference>
<dbReference type="InterPro" id="IPR036282">
    <property type="entry name" value="Glutathione-S-Trfase_C_sf"/>
</dbReference>
<feature type="domain" description="GST N-terminal" evidence="1">
    <location>
        <begin position="2"/>
        <end position="82"/>
    </location>
</feature>
<name>A0ABS7VMU9_9HYPH</name>
<reference evidence="2 3" key="1">
    <citation type="submission" date="2021-09" db="EMBL/GenBank/DDBJ databases">
        <title>The complete genome sequence of a new microorganism.</title>
        <authorList>
            <person name="Zi Z."/>
        </authorList>
    </citation>
    <scope>NUCLEOTIDE SEQUENCE [LARGE SCALE GENOMIC DNA]</scope>
    <source>
        <strain evidence="2 3">WGZ8</strain>
    </source>
</reference>
<dbReference type="EMBL" id="JAIRBM010000005">
    <property type="protein sequence ID" value="MBZ6076342.1"/>
    <property type="molecule type" value="Genomic_DNA"/>
</dbReference>
<dbReference type="Gene3D" id="1.20.1050.10">
    <property type="match status" value="1"/>
</dbReference>
<keyword evidence="3" id="KW-1185">Reference proteome</keyword>
<evidence type="ECO:0000313" key="3">
    <source>
        <dbReference type="Proteomes" id="UP000704176"/>
    </source>
</evidence>
<dbReference type="PANTHER" id="PTHR42673:SF4">
    <property type="entry name" value="MALEYLACETOACETATE ISOMERASE"/>
    <property type="match status" value="1"/>
</dbReference>
<dbReference type="InterPro" id="IPR036249">
    <property type="entry name" value="Thioredoxin-like_sf"/>
</dbReference>
<dbReference type="InterPro" id="IPR040079">
    <property type="entry name" value="Glutathione_S-Trfase"/>
</dbReference>
<dbReference type="InterPro" id="IPR004045">
    <property type="entry name" value="Glutathione_S-Trfase_N"/>
</dbReference>
<sequence length="230" mass="25716">MYELFIGNKNYSSWSLRPWVLMRECGIPFEERIMPFPEGGSYDTFRNFSPTGKVPCLKDGETVVWDSLGIAEYLAERHRRVWPEDAQARAWARCAAAEMHSGFTALRSACPMSCGIRVRPNPMTDALKQDIARISELWNEGLSRFGGPFLAGANFTAVDAFFAPVAFRVQSYGLQLGGQAMAYVARLLALPAMRSWYEAGLAETWREPDHEREAAEAGTLLQDLRAKPAA</sequence>
<comment type="caution">
    <text evidence="2">The sequence shown here is derived from an EMBL/GenBank/DDBJ whole genome shotgun (WGS) entry which is preliminary data.</text>
</comment>
<dbReference type="SFLD" id="SFLDG00358">
    <property type="entry name" value="Main_(cytGST)"/>
    <property type="match status" value="1"/>
</dbReference>
<dbReference type="SUPFAM" id="SSF47616">
    <property type="entry name" value="GST C-terminal domain-like"/>
    <property type="match status" value="1"/>
</dbReference>
<protein>
    <submittedName>
        <fullName evidence="2">Glutathione S-transferase family protein</fullName>
    </submittedName>
</protein>
<dbReference type="CDD" id="cd03043">
    <property type="entry name" value="GST_N_1"/>
    <property type="match status" value="1"/>
</dbReference>
<dbReference type="Pfam" id="PF13409">
    <property type="entry name" value="GST_N_2"/>
    <property type="match status" value="1"/>
</dbReference>